<feature type="coiled-coil region" evidence="1">
    <location>
        <begin position="300"/>
        <end position="332"/>
    </location>
</feature>
<sequence length="345" mass="40469">MSYQSLLYSGEDEITVGNDSILKHLTLYDFYEKLDKELETSQDKQNKCNLCQDNIASGAENGGELINLCKKICNIILNVHGILDKCNDKTDDKPCRYMGYWLYYNVTRLTAQLSLISNFYLPVYFYATFNKSNFNNCSLTNFKIDKNKFYIKKILYEFIEIYDEIKNKISHDNNLNVKLYCKHIKEKFRFFNSINEECINQNSCDYYDEYKQFKEKVSNTEDLKLICEKCDYEKTSCEKGSNEENDVPCLREKGNSILYLIFGNDTEDIIKVLLNVTIISAPILALFVILFKFTPLGRSLNKLKRERKKNGRKKKEENIEDYMNNYAAHVDNVMKNRVNLGYHAT</sequence>
<dbReference type="VEuPathDB" id="PlasmoDB:PVP01_0006080"/>
<dbReference type="InterPro" id="IPR008780">
    <property type="entry name" value="Plasmodium_Vir"/>
</dbReference>
<keyword evidence="2" id="KW-1133">Transmembrane helix</keyword>
<dbReference type="EMBL" id="FLYI01000494">
    <property type="protein sequence ID" value="SCA60782.1"/>
    <property type="molecule type" value="Genomic_DNA"/>
</dbReference>
<dbReference type="Pfam" id="PF05795">
    <property type="entry name" value="Plasmodium_Vir"/>
    <property type="match status" value="2"/>
</dbReference>
<dbReference type="Proteomes" id="UP000305196">
    <property type="component" value="Unassembled WGS sequence"/>
</dbReference>
<dbReference type="VEuPathDB" id="PlasmoDB:PVPAM_110055800"/>
<evidence type="ECO:0000313" key="3">
    <source>
        <dbReference type="EMBL" id="SCA60782.1"/>
    </source>
</evidence>
<dbReference type="VEuPathDB" id="PlasmoDB:PVX_173270"/>
<proteinExistence type="predicted"/>
<accession>A0A1G4E3C3</accession>
<evidence type="ECO:0000256" key="2">
    <source>
        <dbReference type="SAM" id="Phobius"/>
    </source>
</evidence>
<feature type="transmembrane region" description="Helical" evidence="2">
    <location>
        <begin position="272"/>
        <end position="294"/>
    </location>
</feature>
<dbReference type="AlphaFoldDB" id="A0A1G4E3C3"/>
<reference evidence="3 4" key="1">
    <citation type="submission" date="2016-07" db="EMBL/GenBank/DDBJ databases">
        <authorList>
            <consortium name="Pathogen Informatics"/>
        </authorList>
    </citation>
    <scope>NUCLEOTIDE SEQUENCE [LARGE SCALE GENOMIC DNA]</scope>
</reference>
<name>A0A1G4E3C3_PLAVI</name>
<dbReference type="VEuPathDB" id="PlasmoDB:PVW1_020006000"/>
<keyword evidence="2" id="KW-0812">Transmembrane</keyword>
<evidence type="ECO:0000256" key="1">
    <source>
        <dbReference type="SAM" id="Coils"/>
    </source>
</evidence>
<gene>
    <name evidence="3" type="ORF">PVC01_000119000</name>
</gene>
<keyword evidence="2" id="KW-0472">Membrane</keyword>
<keyword evidence="1" id="KW-0175">Coiled coil</keyword>
<organism evidence="3 4">
    <name type="scientific">Plasmodium vivax</name>
    <name type="common">malaria parasite P. vivax</name>
    <dbReference type="NCBI Taxonomy" id="5855"/>
    <lineage>
        <taxon>Eukaryota</taxon>
        <taxon>Sar</taxon>
        <taxon>Alveolata</taxon>
        <taxon>Apicomplexa</taxon>
        <taxon>Aconoidasida</taxon>
        <taxon>Haemosporida</taxon>
        <taxon>Plasmodiidae</taxon>
        <taxon>Plasmodium</taxon>
        <taxon>Plasmodium (Plasmodium)</taxon>
    </lineage>
</organism>
<evidence type="ECO:0000313" key="4">
    <source>
        <dbReference type="Proteomes" id="UP000305196"/>
    </source>
</evidence>
<protein>
    <submittedName>
        <fullName evidence="3">VIR protein</fullName>
    </submittedName>
</protein>